<dbReference type="SUPFAM" id="SSF51905">
    <property type="entry name" value="FAD/NAD(P)-binding domain"/>
    <property type="match status" value="1"/>
</dbReference>
<feature type="region of interest" description="Disordered" evidence="4">
    <location>
        <begin position="1"/>
        <end position="76"/>
    </location>
</feature>
<proteinExistence type="inferred from homology"/>
<dbReference type="PANTHER" id="PTHR11552">
    <property type="entry name" value="GLUCOSE-METHANOL-CHOLINE GMC OXIDOREDUCTASE"/>
    <property type="match status" value="1"/>
</dbReference>
<dbReference type="GO" id="GO:0016614">
    <property type="term" value="F:oxidoreductase activity, acting on CH-OH group of donors"/>
    <property type="evidence" value="ECO:0007669"/>
    <property type="project" value="InterPro"/>
</dbReference>
<gene>
    <name evidence="6" type="ORF">DFP72DRAFT_1065224</name>
</gene>
<evidence type="ECO:0000259" key="5">
    <source>
        <dbReference type="Pfam" id="PF05199"/>
    </source>
</evidence>
<dbReference type="Pfam" id="PF05199">
    <property type="entry name" value="GMC_oxred_C"/>
    <property type="match status" value="1"/>
</dbReference>
<evidence type="ECO:0000256" key="3">
    <source>
        <dbReference type="ARBA" id="ARBA00011245"/>
    </source>
</evidence>
<dbReference type="Proteomes" id="UP000521943">
    <property type="component" value="Unassembled WGS sequence"/>
</dbReference>
<comment type="subunit">
    <text evidence="3">Monomer.</text>
</comment>
<dbReference type="GO" id="GO:0044550">
    <property type="term" value="P:secondary metabolite biosynthetic process"/>
    <property type="evidence" value="ECO:0007669"/>
    <property type="project" value="TreeGrafter"/>
</dbReference>
<protein>
    <submittedName>
        <fullName evidence="6">GMC oxidoreductase-domain-containing protein</fullName>
    </submittedName>
</protein>
<comment type="cofactor">
    <cofactor evidence="1">
        <name>FAD</name>
        <dbReference type="ChEBI" id="CHEBI:57692"/>
    </cofactor>
</comment>
<evidence type="ECO:0000313" key="7">
    <source>
        <dbReference type="Proteomes" id="UP000521943"/>
    </source>
</evidence>
<feature type="compositionally biased region" description="Polar residues" evidence="4">
    <location>
        <begin position="44"/>
        <end position="60"/>
    </location>
</feature>
<evidence type="ECO:0000313" key="6">
    <source>
        <dbReference type="EMBL" id="KAF6757970.1"/>
    </source>
</evidence>
<dbReference type="InterPro" id="IPR036188">
    <property type="entry name" value="FAD/NAD-bd_sf"/>
</dbReference>
<dbReference type="AlphaFoldDB" id="A0A8H6M7R3"/>
<comment type="caution">
    <text evidence="6">The sequence shown here is derived from an EMBL/GenBank/DDBJ whole genome shotgun (WGS) entry which is preliminary data.</text>
</comment>
<feature type="domain" description="Glucose-methanol-choline oxidoreductase C-terminal" evidence="5">
    <location>
        <begin position="114"/>
        <end position="180"/>
    </location>
</feature>
<dbReference type="Gene3D" id="3.50.50.60">
    <property type="entry name" value="FAD/NAD(P)-binding domain"/>
    <property type="match status" value="1"/>
</dbReference>
<dbReference type="GO" id="GO:0050660">
    <property type="term" value="F:flavin adenine dinucleotide binding"/>
    <property type="evidence" value="ECO:0007669"/>
    <property type="project" value="InterPro"/>
</dbReference>
<dbReference type="InterPro" id="IPR007867">
    <property type="entry name" value="GMC_OxRtase_C"/>
</dbReference>
<comment type="similarity">
    <text evidence="2">Belongs to the GMC oxidoreductase family.</text>
</comment>
<evidence type="ECO:0000256" key="4">
    <source>
        <dbReference type="SAM" id="MobiDB-lite"/>
    </source>
</evidence>
<dbReference type="PANTHER" id="PTHR11552:SF115">
    <property type="entry name" value="DEHYDROGENASE XPTC-RELATED"/>
    <property type="match status" value="1"/>
</dbReference>
<reference evidence="6 7" key="1">
    <citation type="submission" date="2020-07" db="EMBL/GenBank/DDBJ databases">
        <title>Comparative genomics of pyrophilous fungi reveals a link between fire events and developmental genes.</title>
        <authorList>
            <consortium name="DOE Joint Genome Institute"/>
            <person name="Steindorff A.S."/>
            <person name="Carver A."/>
            <person name="Calhoun S."/>
            <person name="Stillman K."/>
            <person name="Liu H."/>
            <person name="Lipzen A."/>
            <person name="Pangilinan J."/>
            <person name="Labutti K."/>
            <person name="Bruns T.D."/>
            <person name="Grigoriev I.V."/>
        </authorList>
    </citation>
    <scope>NUCLEOTIDE SEQUENCE [LARGE SCALE GENOMIC DNA]</scope>
    <source>
        <strain evidence="6 7">CBS 144469</strain>
    </source>
</reference>
<organism evidence="6 7">
    <name type="scientific">Ephemerocybe angulata</name>
    <dbReference type="NCBI Taxonomy" id="980116"/>
    <lineage>
        <taxon>Eukaryota</taxon>
        <taxon>Fungi</taxon>
        <taxon>Dikarya</taxon>
        <taxon>Basidiomycota</taxon>
        <taxon>Agaricomycotina</taxon>
        <taxon>Agaricomycetes</taxon>
        <taxon>Agaricomycetidae</taxon>
        <taxon>Agaricales</taxon>
        <taxon>Agaricineae</taxon>
        <taxon>Psathyrellaceae</taxon>
        <taxon>Ephemerocybe</taxon>
    </lineage>
</organism>
<sequence>MTGAHPSVSDDRHKPPAPPTAHPSLRRIQPPQSANRTAHADPSQDPSTSSARHTPPTSYRDTGGVNGKASPAFTPIQGTRMASLRLIATKDVLRGGRLMMAGTLENFRRRNLPIKADVNSFFHPCGTAAISPKGSGVGKGEGVVDSELKVKTVTGLRVADAAVIPYVPTAHTQAAVYTLAERAADLIKEAWK</sequence>
<evidence type="ECO:0000256" key="1">
    <source>
        <dbReference type="ARBA" id="ARBA00001974"/>
    </source>
</evidence>
<name>A0A8H6M7R3_9AGAR</name>
<evidence type="ECO:0000256" key="2">
    <source>
        <dbReference type="ARBA" id="ARBA00010790"/>
    </source>
</evidence>
<dbReference type="OrthoDB" id="269227at2759"/>
<dbReference type="EMBL" id="JACGCI010000020">
    <property type="protein sequence ID" value="KAF6757970.1"/>
    <property type="molecule type" value="Genomic_DNA"/>
</dbReference>
<accession>A0A8H6M7R3</accession>
<dbReference type="InterPro" id="IPR012132">
    <property type="entry name" value="GMC_OxRdtase"/>
</dbReference>
<keyword evidence="7" id="KW-1185">Reference proteome</keyword>